<reference evidence="6 7" key="1">
    <citation type="journal article" date="2018" name="J. Microbiol.">
        <title>Salicibibacter kimchii gen. nov., sp. nov., a moderately halophilic and alkalitolerant bacterium in the family Bacillaceae, isolated from kimchi.</title>
        <authorList>
            <person name="Jang J.Y."/>
            <person name="Oh Y.J."/>
            <person name="Lim S.K."/>
            <person name="Park H.K."/>
            <person name="Lee C."/>
            <person name="Kim J.Y."/>
            <person name="Lee M.A."/>
            <person name="Choi H.J."/>
        </authorList>
    </citation>
    <scope>NUCLEOTIDE SEQUENCE [LARGE SCALE GENOMIC DNA]</scope>
    <source>
        <strain evidence="6 7">NKC1-1</strain>
    </source>
</reference>
<dbReference type="AlphaFoldDB" id="A0A345BXN1"/>
<dbReference type="GO" id="GO:0000976">
    <property type="term" value="F:transcription cis-regulatory region binding"/>
    <property type="evidence" value="ECO:0007669"/>
    <property type="project" value="TreeGrafter"/>
</dbReference>
<accession>A0A345BXN1</accession>
<dbReference type="InterPro" id="IPR036388">
    <property type="entry name" value="WH-like_DNA-bd_sf"/>
</dbReference>
<evidence type="ECO:0000256" key="1">
    <source>
        <dbReference type="ARBA" id="ARBA00009437"/>
    </source>
</evidence>
<dbReference type="PANTHER" id="PTHR30126">
    <property type="entry name" value="HTH-TYPE TRANSCRIPTIONAL REGULATOR"/>
    <property type="match status" value="1"/>
</dbReference>
<dbReference type="OrthoDB" id="107670at2"/>
<dbReference type="GO" id="GO:0003700">
    <property type="term" value="F:DNA-binding transcription factor activity"/>
    <property type="evidence" value="ECO:0007669"/>
    <property type="project" value="InterPro"/>
</dbReference>
<keyword evidence="4" id="KW-0804">Transcription</keyword>
<protein>
    <submittedName>
        <fullName evidence="6">LysR family transcriptional regulator</fullName>
    </submittedName>
</protein>
<evidence type="ECO:0000256" key="2">
    <source>
        <dbReference type="ARBA" id="ARBA00023015"/>
    </source>
</evidence>
<dbReference type="InterPro" id="IPR000847">
    <property type="entry name" value="LysR_HTH_N"/>
</dbReference>
<evidence type="ECO:0000259" key="5">
    <source>
        <dbReference type="PROSITE" id="PS50931"/>
    </source>
</evidence>
<feature type="domain" description="HTH lysR-type" evidence="5">
    <location>
        <begin position="1"/>
        <end position="58"/>
    </location>
</feature>
<keyword evidence="3" id="KW-0238">DNA-binding</keyword>
<dbReference type="PANTHER" id="PTHR30126:SF78">
    <property type="entry name" value="HTH LYSR-TYPE DOMAIN-CONTAINING PROTEIN"/>
    <property type="match status" value="1"/>
</dbReference>
<evidence type="ECO:0000313" key="6">
    <source>
        <dbReference type="EMBL" id="AXF55712.1"/>
    </source>
</evidence>
<dbReference type="EMBL" id="CP031092">
    <property type="protein sequence ID" value="AXF55712.1"/>
    <property type="molecule type" value="Genomic_DNA"/>
</dbReference>
<keyword evidence="7" id="KW-1185">Reference proteome</keyword>
<dbReference type="Pfam" id="PF03466">
    <property type="entry name" value="LysR_substrate"/>
    <property type="match status" value="1"/>
</dbReference>
<name>A0A345BXN1_9BACI</name>
<evidence type="ECO:0000313" key="7">
    <source>
        <dbReference type="Proteomes" id="UP000252100"/>
    </source>
</evidence>
<dbReference type="InterPro" id="IPR036390">
    <property type="entry name" value="WH_DNA-bd_sf"/>
</dbReference>
<dbReference type="Proteomes" id="UP000252100">
    <property type="component" value="Chromosome"/>
</dbReference>
<dbReference type="InterPro" id="IPR005119">
    <property type="entry name" value="LysR_subst-bd"/>
</dbReference>
<dbReference type="Gene3D" id="1.10.10.10">
    <property type="entry name" value="Winged helix-like DNA-binding domain superfamily/Winged helix DNA-binding domain"/>
    <property type="match status" value="1"/>
</dbReference>
<gene>
    <name evidence="6" type="ORF">DT065_06525</name>
</gene>
<dbReference type="SUPFAM" id="SSF53850">
    <property type="entry name" value="Periplasmic binding protein-like II"/>
    <property type="match status" value="1"/>
</dbReference>
<sequence length="286" mass="33080">MDQKDWFMITILNEEKNITRTASKLYVSQPSLSYRLKKLEEEFGVHLFFKTKRGLAFTSEGEYLVQYAREMLTKLQTTKDIMKNMDDEVTGTLRIGASGNFAQYVLPKLLNNFSLEYPNVNFNVHTGLSTQVMEQLHSSSVHVGIVRNNDSWRGNKHLLSEEQLYLISKKKIDLNKLPEYSLINYHTDVSLEGSITNWWHDQFSEPPNVKMEVDRLETCKEMVKNDFGFAVVPGICLQASDNLNAVGLHFKDGTPVKRKTWLMFKQPASELAVVRHFIEYVKTWSE</sequence>
<dbReference type="SUPFAM" id="SSF46785">
    <property type="entry name" value="Winged helix' DNA-binding domain"/>
    <property type="match status" value="1"/>
</dbReference>
<comment type="similarity">
    <text evidence="1">Belongs to the LysR transcriptional regulatory family.</text>
</comment>
<evidence type="ECO:0000256" key="3">
    <source>
        <dbReference type="ARBA" id="ARBA00023125"/>
    </source>
</evidence>
<dbReference type="PROSITE" id="PS50931">
    <property type="entry name" value="HTH_LYSR"/>
    <property type="match status" value="1"/>
</dbReference>
<proteinExistence type="inferred from homology"/>
<dbReference type="PRINTS" id="PR00039">
    <property type="entry name" value="HTHLYSR"/>
</dbReference>
<dbReference type="CDD" id="cd05466">
    <property type="entry name" value="PBP2_LTTR_substrate"/>
    <property type="match status" value="1"/>
</dbReference>
<keyword evidence="2" id="KW-0805">Transcription regulation</keyword>
<evidence type="ECO:0000256" key="4">
    <source>
        <dbReference type="ARBA" id="ARBA00023163"/>
    </source>
</evidence>
<dbReference type="Pfam" id="PF00126">
    <property type="entry name" value="HTH_1"/>
    <property type="match status" value="1"/>
</dbReference>
<dbReference type="KEGG" id="rue:DT065_06525"/>
<organism evidence="6 7">
    <name type="scientific">Salicibibacter kimchii</name>
    <dbReference type="NCBI Taxonomy" id="2099786"/>
    <lineage>
        <taxon>Bacteria</taxon>
        <taxon>Bacillati</taxon>
        <taxon>Bacillota</taxon>
        <taxon>Bacilli</taxon>
        <taxon>Bacillales</taxon>
        <taxon>Bacillaceae</taxon>
        <taxon>Salicibibacter</taxon>
    </lineage>
</organism>
<dbReference type="RefSeq" id="WP_114371839.1">
    <property type="nucleotide sequence ID" value="NZ_CP031092.1"/>
</dbReference>
<dbReference type="Gene3D" id="3.40.190.290">
    <property type="match status" value="1"/>
</dbReference>